<reference evidence="2" key="1">
    <citation type="submission" date="2019-01" db="EMBL/GenBank/DDBJ databases">
        <title>Draft genome sequences of three monokaryotic isolates of the white-rot basidiomycete fungus Dichomitus squalens.</title>
        <authorList>
            <consortium name="DOE Joint Genome Institute"/>
            <person name="Lopez S.C."/>
            <person name="Andreopoulos B."/>
            <person name="Pangilinan J."/>
            <person name="Lipzen A."/>
            <person name="Riley R."/>
            <person name="Ahrendt S."/>
            <person name="Ng V."/>
            <person name="Barry K."/>
            <person name="Daum C."/>
            <person name="Grigoriev I.V."/>
            <person name="Hilden K.S."/>
            <person name="Makela M.R."/>
            <person name="de Vries R.P."/>
        </authorList>
    </citation>
    <scope>NUCLEOTIDE SEQUENCE [LARGE SCALE GENOMIC DNA]</scope>
    <source>
        <strain evidence="2">OM18370.1</strain>
    </source>
</reference>
<sequence>MSTKYGLFIPLSEPPVAIDDPRYSEDPGSGFLVIIPLYGAVPVDSDDPSVIVPGKRFCCLGRDYNYCYMELDTVLSRLHVNFRRQDYIDLLVNPAAPLFDIWDKDGDPTAIPHLMLANPSRYPTFERWDTEQFRRWRNVCVAIDQAKPPLTFNVYSRFIEPAADQITLFFTPSSQYPPSLSPSSQHSSVKFTVDVLKKAAFSDSNLPKYKYDVIDLQTAVRDGLVMTGAHYLQFYFTFMTSADYTKLWVTLQNRPKLTRPWPSDTVAPVIQQTVGNPPRGGEVTVAHMSLFKIKAATGRRNSYSPQQTVMGASATDLAKKMWEPANVSSGSPADAEWLHRNAFRFGGMDDIVNLASSQTRENLIFGTSECNTHMIRAENTISSLLRNDASFAHDDTRMGTLVTTNLFRGSMSRRDLNSPGFRRSEQIPPWADTEKYMWLSFGLKYQWTMPGNALGLNFNASEVFDPFSRYIPLRVEARLDDALTDYLHESTVSATASSVQSASLKSARVQRAVSALNSQAIPLSTSYQEPTILWNAAKRHLPYIDVGNLQINNPAIAGPPSGEEDPTADEVVHVIGARPLLSHVTEGERVKAVRVVELNLAAKRRLGQVFGPSSAARPRTPRSLLEPILADPGPASQPPDRGFVVVGDIALFGVESLSAKFEKWEGPAPSDVVVLPDNPVSIERATLTEDFHLSSVISALEGTAFDNITFRNISIYHQNYKFDTTKAIGWHFDADLVVDESCGALHDVLSQVLGVDEPDLAVHVFLGADGGWDRPPSLHSFTLEGIFAGLALKPLDGVVLSKIGVRLFGIRTLKYDPSPQSTLEYGFSVFGTMNLDVPGSTVPLSLEYEMQESGSAIFLGASIDTWKNPLGASGLVLSCISFSTSFAVSSPWKSIIFGVSADFMYEDVSTTFQGSYTPRGSFELNASIHHVTVKTIETLFRRISHDNLSLPDLDVTIGSARLSITSGNGLSIGLDSVTIGDYTSLDAGLIITPHNVVIRGDLTTDAVQFGDVELKRAFLQVTFEAKGNGKTTDLILGGEVAFSTLVFDAAVHLYRSPDNSKKSLEWTVLAALTSKDEAWQLSKVVPEIEGTPFDLALTQAVFVAASKDDPSLGNMITSGFSFHQGVQVCAVLGQIDALNSLMRGPVPGLILSAGWSKAKGFELDVYLPAPTRLNLGNGVTSTPFALSIATKPTVRLILSAGLNIPVPNSPAPLLFTLSLGTNLLGADATGQMSGWWVNPFGISPNVKVGPNLGLSISIIFAQFVSTGTPSGFMLQGGLMIGETAAQLALSVNEDPMKELLYAEVQSLNITDVVKLASDIIDVQIPDPPRDFLDFQEVKLYICPAGLSIGTTYYPQGFSFRADVILFGKRADIGCAIDVDNLRISLTGGVDNFTLGPLVVRGTTGPRAVIECEIGVTDQHLLVDGVISLFGAESTVHIVVNILPAPKFEWFTQLKFTDLLLFRLQATLVGAVSFTDLSDADFLFDALFEQHILQYIHDQLMGQFEHARKTVSEGIDAVQAKVDEEEAVWKAGLDKALADLGDAKKSWDAKNKSVTTECNRVIDAYNREIKRLQSAITSAQNDYDTAMTDAQNAVSAAQRDRAQALQSARHALDNAKRDVSDAIDAAQRDVNYAKRDFDAAFGSANDAIESARRDVRSLQHQIDDMYDTIRDYKRAPWYEFWKKAEIAGLYVAVGALEASKAIADGVLQAAEGVLTSANFIAKKTAFDGAQTALRAARKTGRDALDVAQKAVEVADTTSQGTLNLAIETLKTTRDGVEWGILQGAKEALRAYKDANDAAFRAATQALIDLVKCAENLAYEAAKIALKGARAATVTLDAARAALEVAKRVGGEALKIGQWVADHALEAFDIRVVHLSGSLRGMVGAGGSMAKPFKAHIQGVVSGQPFNLDAEFDPRRTADFITFIFHDLWDRIKAEIL</sequence>
<dbReference type="Proteomes" id="UP000292957">
    <property type="component" value="Unassembled WGS sequence"/>
</dbReference>
<keyword evidence="1" id="KW-0175">Coiled coil</keyword>
<dbReference type="EMBL" id="ML143436">
    <property type="protein sequence ID" value="TBU27090.1"/>
    <property type="molecule type" value="Genomic_DNA"/>
</dbReference>
<accession>A0A4Q9MHX7</accession>
<dbReference type="OrthoDB" id="3219467at2759"/>
<organism evidence="2">
    <name type="scientific">Dichomitus squalens</name>
    <dbReference type="NCBI Taxonomy" id="114155"/>
    <lineage>
        <taxon>Eukaryota</taxon>
        <taxon>Fungi</taxon>
        <taxon>Dikarya</taxon>
        <taxon>Basidiomycota</taxon>
        <taxon>Agaricomycotina</taxon>
        <taxon>Agaricomycetes</taxon>
        <taxon>Polyporales</taxon>
        <taxon>Polyporaceae</taxon>
        <taxon>Dichomitus</taxon>
    </lineage>
</organism>
<gene>
    <name evidence="2" type="ORF">BD311DRAFT_666028</name>
</gene>
<evidence type="ECO:0000313" key="2">
    <source>
        <dbReference type="EMBL" id="TBU27090.1"/>
    </source>
</evidence>
<evidence type="ECO:0000256" key="1">
    <source>
        <dbReference type="SAM" id="Coils"/>
    </source>
</evidence>
<feature type="coiled-coil region" evidence="1">
    <location>
        <begin position="1561"/>
        <end position="1674"/>
    </location>
</feature>
<name>A0A4Q9MHX7_9APHY</name>
<proteinExistence type="predicted"/>
<protein>
    <submittedName>
        <fullName evidence="2">Uncharacterized protein</fullName>
    </submittedName>
</protein>